<evidence type="ECO:0000256" key="1">
    <source>
        <dbReference type="SAM" id="MobiDB-lite"/>
    </source>
</evidence>
<accession>A0A9W6GFF2</accession>
<proteinExistence type="predicted"/>
<organism evidence="2 3">
    <name type="scientific">Thermodesulfovibrio yellowstonii</name>
    <dbReference type="NCBI Taxonomy" id="28262"/>
    <lineage>
        <taxon>Bacteria</taxon>
        <taxon>Pseudomonadati</taxon>
        <taxon>Nitrospirota</taxon>
        <taxon>Thermodesulfovibrionia</taxon>
        <taxon>Thermodesulfovibrionales</taxon>
        <taxon>Thermodesulfovibrionaceae</taxon>
        <taxon>Thermodesulfovibrio</taxon>
    </lineage>
</organism>
<sequence>MRKYLTILILLIISAGCTEQVKMDIAGVGESIPSGVSAITWDGKNLIVAKEGIIVFLDEIDTATAGSIIGYEGNYFFNNYPVTITSKENPPYITGIAWQQTSGNTGFIWVADAANKRILKITPQGEVIRKISLTSIYPEDIAFKENHLWIADSKRNKIYKVSTEDGSILSEYLSPVPIPTAITWDGKYLIIAGINFNKPSTSSDNVKIVKLDSITGKVVEEVLPSRYISYPAGMVWIDGRLWISDRNSGYIVTTSDRGIPSEDKNNYKLDIIPPTVKKIEIKEEKQKEEKDTEEAKKAAEEAKRAAEEAKRAAEAAKKAFELQQKK</sequence>
<dbReference type="Gene3D" id="2.120.10.30">
    <property type="entry name" value="TolB, C-terminal domain"/>
    <property type="match status" value="1"/>
</dbReference>
<comment type="caution">
    <text evidence="2">The sequence shown here is derived from an EMBL/GenBank/DDBJ whole genome shotgun (WGS) entry which is preliminary data.</text>
</comment>
<dbReference type="EMBL" id="BSDX01000001">
    <property type="protein sequence ID" value="GLI52901.1"/>
    <property type="molecule type" value="Genomic_DNA"/>
</dbReference>
<reference evidence="2" key="1">
    <citation type="submission" date="2022-12" db="EMBL/GenBank/DDBJ databases">
        <title>Reference genome sequencing for broad-spectrum identification of bacterial and archaeal isolates by mass spectrometry.</title>
        <authorList>
            <person name="Sekiguchi Y."/>
            <person name="Tourlousse D.M."/>
        </authorList>
    </citation>
    <scope>NUCLEOTIDE SEQUENCE</scope>
    <source>
        <strain evidence="2">TSL-P1</strain>
    </source>
</reference>
<keyword evidence="3" id="KW-1185">Reference proteome</keyword>
<evidence type="ECO:0000313" key="3">
    <source>
        <dbReference type="Proteomes" id="UP001144297"/>
    </source>
</evidence>
<keyword evidence="2" id="KW-0449">Lipoprotein</keyword>
<dbReference type="SUPFAM" id="SSF63825">
    <property type="entry name" value="YWTD domain"/>
    <property type="match status" value="1"/>
</dbReference>
<dbReference type="AlphaFoldDB" id="A0A9W6GFF2"/>
<name>A0A9W6GFF2_9BACT</name>
<protein>
    <submittedName>
        <fullName evidence="2">Lipoprotein</fullName>
    </submittedName>
</protein>
<dbReference type="PROSITE" id="PS51257">
    <property type="entry name" value="PROKAR_LIPOPROTEIN"/>
    <property type="match status" value="1"/>
</dbReference>
<evidence type="ECO:0000313" key="2">
    <source>
        <dbReference type="EMBL" id="GLI52901.1"/>
    </source>
</evidence>
<dbReference type="InterPro" id="IPR011042">
    <property type="entry name" value="6-blade_b-propeller_TolB-like"/>
</dbReference>
<gene>
    <name evidence="2" type="ORF">TISLANDTSLP1_05940</name>
</gene>
<feature type="region of interest" description="Disordered" evidence="1">
    <location>
        <begin position="282"/>
        <end position="310"/>
    </location>
</feature>
<dbReference type="Proteomes" id="UP001144297">
    <property type="component" value="Unassembled WGS sequence"/>
</dbReference>